<organism evidence="3 4">
    <name type="scientific">Flavobacterium croceum DSM 17960</name>
    <dbReference type="NCBI Taxonomy" id="1121886"/>
    <lineage>
        <taxon>Bacteria</taxon>
        <taxon>Pseudomonadati</taxon>
        <taxon>Bacteroidota</taxon>
        <taxon>Flavobacteriia</taxon>
        <taxon>Flavobacteriales</taxon>
        <taxon>Flavobacteriaceae</taxon>
        <taxon>Flavobacterium</taxon>
    </lineage>
</organism>
<feature type="transmembrane region" description="Helical" evidence="1">
    <location>
        <begin position="5"/>
        <end position="23"/>
    </location>
</feature>
<keyword evidence="1" id="KW-1133">Transmembrane helix</keyword>
<keyword evidence="1" id="KW-0472">Membrane</keyword>
<dbReference type="InterPro" id="IPR049293">
    <property type="entry name" value="DUF6843"/>
</dbReference>
<reference evidence="3 4" key="1">
    <citation type="submission" date="2018-01" db="EMBL/GenBank/DDBJ databases">
        <title>Genomic Encyclopedia of Type Strains, Phase I: the one thousand microbial genomes (KMG-I) project.</title>
        <authorList>
            <person name="Goeker M."/>
        </authorList>
    </citation>
    <scope>NUCLEOTIDE SEQUENCE [LARGE SCALE GENOMIC DNA]</scope>
    <source>
        <strain evidence="3 4">DSM 17960</strain>
    </source>
</reference>
<accession>A0A2S4N4P9</accession>
<keyword evidence="1" id="KW-0812">Transmembrane</keyword>
<comment type="caution">
    <text evidence="3">The sequence shown here is derived from an EMBL/GenBank/DDBJ whole genome shotgun (WGS) entry which is preliminary data.</text>
</comment>
<dbReference type="Proteomes" id="UP000237056">
    <property type="component" value="Unassembled WGS sequence"/>
</dbReference>
<evidence type="ECO:0000313" key="3">
    <source>
        <dbReference type="EMBL" id="POS00656.1"/>
    </source>
</evidence>
<dbReference type="Pfam" id="PF20862">
    <property type="entry name" value="DUF6843"/>
    <property type="match status" value="1"/>
</dbReference>
<protein>
    <recommendedName>
        <fullName evidence="2">DUF6843 domain-containing protein</fullName>
    </recommendedName>
</protein>
<evidence type="ECO:0000256" key="1">
    <source>
        <dbReference type="SAM" id="Phobius"/>
    </source>
</evidence>
<dbReference type="EMBL" id="PQNY01000034">
    <property type="protein sequence ID" value="POS00656.1"/>
    <property type="molecule type" value="Genomic_DNA"/>
</dbReference>
<dbReference type="RefSeq" id="WP_103727126.1">
    <property type="nucleotide sequence ID" value="NZ_PQNY01000034.1"/>
</dbReference>
<sequence>MKKALITFGIIIIIIISYLFWYYTSSSDDEIHLLPKNFKGIVIIRFNVNNGKDELYENGKRVYEIPQNGILDTKFGFDEGWSSPPEIYYLDGDKRISLGKNKVFSMRSGVAISDITNKEISFSTYLVCEEKEQDSLFNIRERLNVADAK</sequence>
<name>A0A2S4N4P9_9FLAO</name>
<dbReference type="AlphaFoldDB" id="A0A2S4N4P9"/>
<keyword evidence="4" id="KW-1185">Reference proteome</keyword>
<proteinExistence type="predicted"/>
<evidence type="ECO:0000313" key="4">
    <source>
        <dbReference type="Proteomes" id="UP000237056"/>
    </source>
</evidence>
<gene>
    <name evidence="3" type="ORF">Q361_1342</name>
</gene>
<dbReference type="OrthoDB" id="980638at2"/>
<evidence type="ECO:0000259" key="2">
    <source>
        <dbReference type="Pfam" id="PF20862"/>
    </source>
</evidence>
<feature type="domain" description="DUF6843" evidence="2">
    <location>
        <begin position="28"/>
        <end position="132"/>
    </location>
</feature>